<evidence type="ECO:0000256" key="1">
    <source>
        <dbReference type="SAM" id="MobiDB-lite"/>
    </source>
</evidence>
<protein>
    <recommendedName>
        <fullName evidence="4">AB hydrolase-1 domain-containing protein</fullName>
    </recommendedName>
</protein>
<dbReference type="InParanoid" id="K3X737"/>
<dbReference type="eggNOG" id="ENOG502S74P">
    <property type="taxonomic scope" value="Eukaryota"/>
</dbReference>
<dbReference type="Pfam" id="PF06342">
    <property type="entry name" value="DUF1057"/>
    <property type="match status" value="1"/>
</dbReference>
<organism evidence="2 3">
    <name type="scientific">Globisporangium ultimum (strain ATCC 200006 / CBS 805.95 / DAOM BR144)</name>
    <name type="common">Pythium ultimum</name>
    <dbReference type="NCBI Taxonomy" id="431595"/>
    <lineage>
        <taxon>Eukaryota</taxon>
        <taxon>Sar</taxon>
        <taxon>Stramenopiles</taxon>
        <taxon>Oomycota</taxon>
        <taxon>Peronosporomycetes</taxon>
        <taxon>Pythiales</taxon>
        <taxon>Pythiaceae</taxon>
        <taxon>Globisporangium</taxon>
    </lineage>
</organism>
<sequence length="371" mass="40746">MRATQLIAAHHHQLRARVPAASSSAAAVRSAPHVLALLPVTRSFSITTASSNASTTTSAADAVVPPVKSARPPRPELPEPRFVEVDGKCVIKYVEFTPENATNATPTVILIHGAPGSYKDFRYLMPLLHQKNVRVLGVNLPGFDGSEVIDTENYYEHISAIPAVQSTLEGVATLCEGHENVFVLGHSFGGHAAMHFAGLNHLQQKVNLKGLFLLASAGLKPHKALIPPVNHALWVLLRSKVPGVEYIGKKLTHYIYTKHWPFPDNMPLEHYAAGIVRVASADFAVYRQHLESIKDLPSFIAWAQDDLFIQEEIFMDVASRCHPGPRFAFTKGGHNVQKTKADILALEMAQWMENVASSKYKAYTHNVKVLP</sequence>
<dbReference type="OMA" id="TYRDFRH"/>
<dbReference type="Proteomes" id="UP000019132">
    <property type="component" value="Unassembled WGS sequence"/>
</dbReference>
<dbReference type="InterPro" id="IPR029058">
    <property type="entry name" value="AB_hydrolase_fold"/>
</dbReference>
<name>K3X737_GLOUD</name>
<dbReference type="STRING" id="431595.K3X737"/>
<accession>K3X737</accession>
<dbReference type="EnsemblProtists" id="PYU1_T013036">
    <property type="protein sequence ID" value="PYU1_T013036"/>
    <property type="gene ID" value="PYU1_G013009"/>
</dbReference>
<dbReference type="HOGENOM" id="CLU_065277_0_0_1"/>
<dbReference type="InterPro" id="IPR000073">
    <property type="entry name" value="AB_hydrolase_1"/>
</dbReference>
<reference evidence="3" key="2">
    <citation type="submission" date="2010-04" db="EMBL/GenBank/DDBJ databases">
        <authorList>
            <person name="Buell R."/>
            <person name="Hamilton J."/>
            <person name="Hostetler J."/>
        </authorList>
    </citation>
    <scope>NUCLEOTIDE SEQUENCE [LARGE SCALE GENOMIC DNA]</scope>
    <source>
        <strain evidence="3">DAOM:BR144</strain>
    </source>
</reference>
<reference evidence="2" key="3">
    <citation type="submission" date="2015-02" db="UniProtKB">
        <authorList>
            <consortium name="EnsemblProtists"/>
        </authorList>
    </citation>
    <scope>IDENTIFICATION</scope>
    <source>
        <strain evidence="2">DAOM BR144</strain>
    </source>
</reference>
<feature type="compositionally biased region" description="Low complexity" evidence="1">
    <location>
        <begin position="49"/>
        <end position="62"/>
    </location>
</feature>
<dbReference type="ESTHER" id="pytul-k3x737">
    <property type="family name" value="Duf_1057"/>
</dbReference>
<proteinExistence type="predicted"/>
<evidence type="ECO:0000313" key="2">
    <source>
        <dbReference type="EnsemblProtists" id="PYU1_T013036"/>
    </source>
</evidence>
<dbReference type="AlphaFoldDB" id="K3X737"/>
<keyword evidence="3" id="KW-1185">Reference proteome</keyword>
<dbReference type="SUPFAM" id="SSF53474">
    <property type="entry name" value="alpha/beta-Hydrolases"/>
    <property type="match status" value="1"/>
</dbReference>
<dbReference type="Gene3D" id="3.40.50.1820">
    <property type="entry name" value="alpha/beta hydrolase"/>
    <property type="match status" value="1"/>
</dbReference>
<dbReference type="EMBL" id="GL376570">
    <property type="status" value="NOT_ANNOTATED_CDS"/>
    <property type="molecule type" value="Genomic_DNA"/>
</dbReference>
<dbReference type="PRINTS" id="PR00111">
    <property type="entry name" value="ABHYDROLASE"/>
</dbReference>
<reference evidence="3" key="1">
    <citation type="journal article" date="2010" name="Genome Biol.">
        <title>Genome sequence of the necrotrophic plant pathogen Pythium ultimum reveals original pathogenicity mechanisms and effector repertoire.</title>
        <authorList>
            <person name="Levesque C.A."/>
            <person name="Brouwer H."/>
            <person name="Cano L."/>
            <person name="Hamilton J.P."/>
            <person name="Holt C."/>
            <person name="Huitema E."/>
            <person name="Raffaele S."/>
            <person name="Robideau G.P."/>
            <person name="Thines M."/>
            <person name="Win J."/>
            <person name="Zerillo M.M."/>
            <person name="Beakes G.W."/>
            <person name="Boore J.L."/>
            <person name="Busam D."/>
            <person name="Dumas B."/>
            <person name="Ferriera S."/>
            <person name="Fuerstenberg S.I."/>
            <person name="Gachon C.M."/>
            <person name="Gaulin E."/>
            <person name="Govers F."/>
            <person name="Grenville-Briggs L."/>
            <person name="Horner N."/>
            <person name="Hostetler J."/>
            <person name="Jiang R.H."/>
            <person name="Johnson J."/>
            <person name="Krajaejun T."/>
            <person name="Lin H."/>
            <person name="Meijer H.J."/>
            <person name="Moore B."/>
            <person name="Morris P."/>
            <person name="Phuntmart V."/>
            <person name="Puiu D."/>
            <person name="Shetty J."/>
            <person name="Stajich J.E."/>
            <person name="Tripathy S."/>
            <person name="Wawra S."/>
            <person name="van West P."/>
            <person name="Whitty B.R."/>
            <person name="Coutinho P.M."/>
            <person name="Henrissat B."/>
            <person name="Martin F."/>
            <person name="Thomas P.D."/>
            <person name="Tyler B.M."/>
            <person name="De Vries R.P."/>
            <person name="Kamoun S."/>
            <person name="Yandell M."/>
            <person name="Tisserat N."/>
            <person name="Buell C.R."/>
        </authorList>
    </citation>
    <scope>NUCLEOTIDE SEQUENCE</scope>
    <source>
        <strain evidence="3">DAOM:BR144</strain>
    </source>
</reference>
<dbReference type="InterPro" id="IPR010463">
    <property type="entry name" value="DUF1057"/>
</dbReference>
<dbReference type="VEuPathDB" id="FungiDB:PYU1_G013009"/>
<evidence type="ECO:0000313" key="3">
    <source>
        <dbReference type="Proteomes" id="UP000019132"/>
    </source>
</evidence>
<dbReference type="PANTHER" id="PTHR47533:SF4">
    <property type="entry name" value="AB HYDROLASE-1 DOMAIN-CONTAINING PROTEIN"/>
    <property type="match status" value="1"/>
</dbReference>
<dbReference type="PANTHER" id="PTHR47533">
    <property type="entry name" value="PROTEIN CBG21859"/>
    <property type="match status" value="1"/>
</dbReference>
<feature type="region of interest" description="Disordered" evidence="1">
    <location>
        <begin position="49"/>
        <end position="79"/>
    </location>
</feature>
<evidence type="ECO:0008006" key="4">
    <source>
        <dbReference type="Google" id="ProtNLM"/>
    </source>
</evidence>